<accession>A0A840CQW6</accession>
<dbReference type="GO" id="GO:0005840">
    <property type="term" value="C:ribosome"/>
    <property type="evidence" value="ECO:0007669"/>
    <property type="project" value="UniProtKB-KW"/>
</dbReference>
<evidence type="ECO:0000313" key="3">
    <source>
        <dbReference type="Proteomes" id="UP000560658"/>
    </source>
</evidence>
<evidence type="ECO:0000259" key="1">
    <source>
        <dbReference type="PROSITE" id="PS51186"/>
    </source>
</evidence>
<comment type="caution">
    <text evidence="2">The sequence shown here is derived from an EMBL/GenBank/DDBJ whole genome shotgun (WGS) entry which is preliminary data.</text>
</comment>
<protein>
    <submittedName>
        <fullName evidence="2">Ribosomal protein S18 acetylase RimI-like enzyme</fullName>
    </submittedName>
</protein>
<dbReference type="PROSITE" id="PS51186">
    <property type="entry name" value="GNAT"/>
    <property type="match status" value="1"/>
</dbReference>
<reference evidence="2" key="1">
    <citation type="submission" date="2020-08" db="EMBL/GenBank/DDBJ databases">
        <title>Genomic Encyclopedia of Type Strains, Phase IV (KMG-IV): sequencing the most valuable type-strain genomes for metagenomic binning, comparative biology and taxonomic classification.</title>
        <authorList>
            <person name="Goeker M."/>
        </authorList>
    </citation>
    <scope>NUCLEOTIDE SEQUENCE [LARGE SCALE GENOMIC DNA]</scope>
    <source>
        <strain evidence="2">DSM 105720</strain>
    </source>
</reference>
<sequence length="175" mass="20601">MILTRITDSKHADVEALVTLHRAEFSEYERFQHRRLLYNLIDGAQNMYFHSVFEGDKLAGFFIYWDLDDAYYIHFIAIFPEMRNHKIGQKILDWVAGNLHKPVFLEVDIPFDEITQRRLGFYKRNGFAEIANDPHTLSSVRMGEHPLWLMSTVPVDNLESYLIKIRDIVYYGTGV</sequence>
<feature type="domain" description="N-acetyltransferase" evidence="1">
    <location>
        <begin position="4"/>
        <end position="154"/>
    </location>
</feature>
<gene>
    <name evidence="2" type="ORF">GGR06_000039</name>
</gene>
<dbReference type="InterPro" id="IPR000182">
    <property type="entry name" value="GNAT_dom"/>
</dbReference>
<dbReference type="InterPro" id="IPR016181">
    <property type="entry name" value="Acyl_CoA_acyltransferase"/>
</dbReference>
<proteinExistence type="predicted"/>
<dbReference type="EMBL" id="JACIER010000001">
    <property type="protein sequence ID" value="MBB4042280.1"/>
    <property type="molecule type" value="Genomic_DNA"/>
</dbReference>
<dbReference type="Pfam" id="PF00583">
    <property type="entry name" value="Acetyltransf_1"/>
    <property type="match status" value="1"/>
</dbReference>
<dbReference type="CDD" id="cd04301">
    <property type="entry name" value="NAT_SF"/>
    <property type="match status" value="1"/>
</dbReference>
<evidence type="ECO:0000313" key="2">
    <source>
        <dbReference type="EMBL" id="MBB4042280.1"/>
    </source>
</evidence>
<dbReference type="RefSeq" id="WP_081741335.1">
    <property type="nucleotide sequence ID" value="NZ_JACIER010000001.1"/>
</dbReference>
<dbReference type="GO" id="GO:0016747">
    <property type="term" value="F:acyltransferase activity, transferring groups other than amino-acyl groups"/>
    <property type="evidence" value="ECO:0007669"/>
    <property type="project" value="InterPro"/>
</dbReference>
<organism evidence="2 3">
    <name type="scientific">Bacteroides reticulotermitis</name>
    <dbReference type="NCBI Taxonomy" id="1133319"/>
    <lineage>
        <taxon>Bacteria</taxon>
        <taxon>Pseudomonadati</taxon>
        <taxon>Bacteroidota</taxon>
        <taxon>Bacteroidia</taxon>
        <taxon>Bacteroidales</taxon>
        <taxon>Bacteroidaceae</taxon>
        <taxon>Bacteroides</taxon>
    </lineage>
</organism>
<dbReference type="Proteomes" id="UP000560658">
    <property type="component" value="Unassembled WGS sequence"/>
</dbReference>
<dbReference type="AlphaFoldDB" id="A0A840CQW6"/>
<keyword evidence="3" id="KW-1185">Reference proteome</keyword>
<name>A0A840CQW6_9BACE</name>
<dbReference type="SUPFAM" id="SSF55729">
    <property type="entry name" value="Acyl-CoA N-acyltransferases (Nat)"/>
    <property type="match status" value="1"/>
</dbReference>
<dbReference type="Gene3D" id="3.40.630.30">
    <property type="match status" value="1"/>
</dbReference>